<proteinExistence type="predicted"/>
<feature type="transmembrane region" description="Helical" evidence="1">
    <location>
        <begin position="6"/>
        <end position="24"/>
    </location>
</feature>
<evidence type="ECO:0000313" key="2">
    <source>
        <dbReference type="EMBL" id="QJA98752.1"/>
    </source>
</evidence>
<name>A0A6M3M9S0_9ZZZZ</name>
<sequence>MTLESVLLANILVMAVIVLSYKYVNLIQDLIEMQEKAEQWDDLCDPMKPLAVTGDFGAETQRHHKFMEAKKKLEAIKTHMSKWSYTHEDWQRMRLQNWYDELQQILGVE</sequence>
<accession>A0A6M3M9S0</accession>
<dbReference type="EMBL" id="MT143605">
    <property type="protein sequence ID" value="QJA98752.1"/>
    <property type="molecule type" value="Genomic_DNA"/>
</dbReference>
<protein>
    <submittedName>
        <fullName evidence="3">Uncharacterized protein</fullName>
    </submittedName>
</protein>
<organism evidence="3">
    <name type="scientific">viral metagenome</name>
    <dbReference type="NCBI Taxonomy" id="1070528"/>
    <lineage>
        <taxon>unclassified sequences</taxon>
        <taxon>metagenomes</taxon>
        <taxon>organismal metagenomes</taxon>
    </lineage>
</organism>
<reference evidence="3" key="1">
    <citation type="submission" date="2020-03" db="EMBL/GenBank/DDBJ databases">
        <title>The deep terrestrial virosphere.</title>
        <authorList>
            <person name="Holmfeldt K."/>
            <person name="Nilsson E."/>
            <person name="Simone D."/>
            <person name="Lopez-Fernandez M."/>
            <person name="Wu X."/>
            <person name="de Brujin I."/>
            <person name="Lundin D."/>
            <person name="Andersson A."/>
            <person name="Bertilsson S."/>
            <person name="Dopson M."/>
        </authorList>
    </citation>
    <scope>NUCLEOTIDE SEQUENCE</scope>
    <source>
        <strain evidence="2">MM171A01610</strain>
        <strain evidence="3">MM171B01541</strain>
    </source>
</reference>
<keyword evidence="1" id="KW-0472">Membrane</keyword>
<keyword evidence="1" id="KW-0812">Transmembrane</keyword>
<evidence type="ECO:0000313" key="3">
    <source>
        <dbReference type="EMBL" id="QJB02026.1"/>
    </source>
</evidence>
<evidence type="ECO:0000256" key="1">
    <source>
        <dbReference type="SAM" id="Phobius"/>
    </source>
</evidence>
<gene>
    <name evidence="2" type="ORF">MM171A01610_0015</name>
    <name evidence="3" type="ORF">MM171B01541_0005</name>
</gene>
<dbReference type="AlphaFoldDB" id="A0A6M3M9S0"/>
<keyword evidence="1" id="KW-1133">Transmembrane helix</keyword>
<dbReference type="EMBL" id="MT143753">
    <property type="protein sequence ID" value="QJB02026.1"/>
    <property type="molecule type" value="Genomic_DNA"/>
</dbReference>